<protein>
    <recommendedName>
        <fullName evidence="3">DOMON domain-containing protein</fullName>
    </recommendedName>
</protein>
<feature type="compositionally biased region" description="Low complexity" evidence="2">
    <location>
        <begin position="551"/>
        <end position="571"/>
    </location>
</feature>
<evidence type="ECO:0000313" key="5">
    <source>
        <dbReference type="Proteomes" id="UP000410492"/>
    </source>
</evidence>
<dbReference type="InterPro" id="IPR057443">
    <property type="entry name" value="At5g54830-like"/>
</dbReference>
<dbReference type="SMART" id="SM00664">
    <property type="entry name" value="DoH"/>
    <property type="match status" value="1"/>
</dbReference>
<dbReference type="PANTHER" id="PTHR24036">
    <property type="entry name" value="SKELETOR-RELATED"/>
    <property type="match status" value="1"/>
</dbReference>
<dbReference type="InterPro" id="IPR052126">
    <property type="entry name" value="Spindle_Org/Thrombomodulin"/>
</dbReference>
<feature type="compositionally biased region" description="Polar residues" evidence="2">
    <location>
        <begin position="534"/>
        <end position="545"/>
    </location>
</feature>
<sequence>MRHLRYSEAVSFANFYLQALSNNVQASKLNCEVLYDDLAFEVRWAVAGESIVLQLVAKLGDGEYMSFGISGDNQKSVMVGGDVVVAWVDKDTLKGFAEDYYLDDKSQCSGPTGSCPDNRLNQQAVNNIRLLNAAAVNGYSIVTYQRPLVASDRFDRYVLTNGSQAIIWAIGPLNQRNEVSFHTKYLKGDKLLEFGRPARWNCPAPESADPTKRVATSAEEQPQEELLSEEEEVDDLKQLKLTLVLLKRRRHHNRLRLNPKEEGDHNEDLVHGHVGWGISWYINGLLIPVIHVVRGKTYTFVVEGGLDPEVSAKYHPFYITDDPVGGYAYKTPEERKAVKVFAGVRKAKDGTLIPTGTGRLCHWTQTGDLEADDYPSFGAYQRSLELKCDPGEPGVIQWTPDENTPDTVYYQCFTHRYLGWKIIVHDSCDGQAAASSVQEVAVAPPTDFQDKSDVDLEDSPSIQVETMVKANNISKEDHPAKSHAQSAVVSERPVIRPDLLPTEHTSTQSTQADPFFRWNRPLWQQTPKYFRPSTLLNETPESTNFHFDKITTTSSTTTTTTTTSTTTTTTTPKPVDNVAVPSSALNETFLLPPPPKYMSRPPGYHKRTSMHYPVKLRQPPLNLVPRPNPVVPSKSKFQWSPPKLVFSNRPYQFEQPKYSPKPTFLPPQQVTTKHPVVEETKFRGQVHNVEISPQQPSTEREPEIQTAPSPSVLDITPVYVRPAFNTGFRPGSIKIESGFKPIISKDFQDRMDEDVDEPLVEPEGETGVIEVAGEEKFENKPIQVFEPMFVPSPTDKPVKPTKRKVVHKRPVVKEIPEYTKIVVKHTRSLPDPIEDQKAEAAERVESYYLPPVNQKQKPMQRISQPSNIDIEAPEELDIGSPPDIVVTYDGKRVSGQSLTAKVSDRTPVVETKFSKASAFIRARPQFGKFKGELPPLNPEFINKNAPQLQTGSLSRDLDTPAVPSGSTRLSKVGSRSKRAAHHTPEHTKEEERKMNITQKNSAWKVPNRLSISFAVLYIVGYLCFA</sequence>
<feature type="region of interest" description="Disordered" evidence="2">
    <location>
        <begin position="948"/>
        <end position="992"/>
    </location>
</feature>
<evidence type="ECO:0000256" key="1">
    <source>
        <dbReference type="ARBA" id="ARBA00022737"/>
    </source>
</evidence>
<evidence type="ECO:0000313" key="4">
    <source>
        <dbReference type="EMBL" id="VEN64735.1"/>
    </source>
</evidence>
<evidence type="ECO:0000256" key="2">
    <source>
        <dbReference type="SAM" id="MobiDB-lite"/>
    </source>
</evidence>
<dbReference type="OrthoDB" id="2448405at2759"/>
<evidence type="ECO:0000259" key="3">
    <source>
        <dbReference type="PROSITE" id="PS50836"/>
    </source>
</evidence>
<feature type="region of interest" description="Disordered" evidence="2">
    <location>
        <begin position="202"/>
        <end position="229"/>
    </location>
</feature>
<proteinExistence type="predicted"/>
<dbReference type="Pfam" id="PF25489">
    <property type="entry name" value="At5g54830"/>
    <property type="match status" value="1"/>
</dbReference>
<dbReference type="AlphaFoldDB" id="A0A653DYU4"/>
<dbReference type="EMBL" id="CAACVG010015712">
    <property type="protein sequence ID" value="VEN64735.1"/>
    <property type="molecule type" value="Genomic_DNA"/>
</dbReference>
<dbReference type="Pfam" id="PF03351">
    <property type="entry name" value="DOMON"/>
    <property type="match status" value="1"/>
</dbReference>
<dbReference type="Proteomes" id="UP000410492">
    <property type="component" value="Unassembled WGS sequence"/>
</dbReference>
<feature type="region of interest" description="Disordered" evidence="2">
    <location>
        <begin position="533"/>
        <end position="579"/>
    </location>
</feature>
<dbReference type="InterPro" id="IPR045266">
    <property type="entry name" value="DOH_DOMON"/>
</dbReference>
<keyword evidence="5" id="KW-1185">Reference proteome</keyword>
<feature type="domain" description="DOMON" evidence="3">
    <location>
        <begin position="38"/>
        <end position="171"/>
    </location>
</feature>
<feature type="compositionally biased region" description="Basic and acidic residues" evidence="2">
    <location>
        <begin position="982"/>
        <end position="992"/>
    </location>
</feature>
<dbReference type="PANTHER" id="PTHR24036:SF13">
    <property type="entry name" value="PROTEIN SKELETOR, ISOFORMS D_E"/>
    <property type="match status" value="1"/>
</dbReference>
<dbReference type="CDD" id="cd09631">
    <property type="entry name" value="DOMON_DOH"/>
    <property type="match status" value="1"/>
</dbReference>
<organism evidence="4 5">
    <name type="scientific">Callosobruchus maculatus</name>
    <name type="common">Southern cowpea weevil</name>
    <name type="synonym">Pulse bruchid</name>
    <dbReference type="NCBI Taxonomy" id="64391"/>
    <lineage>
        <taxon>Eukaryota</taxon>
        <taxon>Metazoa</taxon>
        <taxon>Ecdysozoa</taxon>
        <taxon>Arthropoda</taxon>
        <taxon>Hexapoda</taxon>
        <taxon>Insecta</taxon>
        <taxon>Pterygota</taxon>
        <taxon>Neoptera</taxon>
        <taxon>Endopterygota</taxon>
        <taxon>Coleoptera</taxon>
        <taxon>Polyphaga</taxon>
        <taxon>Cucujiformia</taxon>
        <taxon>Chrysomeloidea</taxon>
        <taxon>Chrysomelidae</taxon>
        <taxon>Bruchinae</taxon>
        <taxon>Bruchini</taxon>
        <taxon>Callosobruchus</taxon>
    </lineage>
</organism>
<gene>
    <name evidence="4" type="ORF">CALMAC_LOCUS21197</name>
</gene>
<keyword evidence="1" id="KW-0677">Repeat</keyword>
<accession>A0A653DYU4</accession>
<reference evidence="4 5" key="1">
    <citation type="submission" date="2019-01" db="EMBL/GenBank/DDBJ databases">
        <authorList>
            <person name="Sayadi A."/>
        </authorList>
    </citation>
    <scope>NUCLEOTIDE SEQUENCE [LARGE SCALE GENOMIC DNA]</scope>
</reference>
<dbReference type="InterPro" id="IPR005018">
    <property type="entry name" value="DOMON_domain"/>
</dbReference>
<dbReference type="PROSITE" id="PS50836">
    <property type="entry name" value="DOMON"/>
    <property type="match status" value="1"/>
</dbReference>
<name>A0A653DYU4_CALMS</name>